<feature type="signal peptide" evidence="1">
    <location>
        <begin position="1"/>
        <end position="20"/>
    </location>
</feature>
<dbReference type="GO" id="GO:0005549">
    <property type="term" value="F:odorant binding"/>
    <property type="evidence" value="ECO:0007669"/>
    <property type="project" value="InterPro"/>
</dbReference>
<dbReference type="CDD" id="cd23992">
    <property type="entry name" value="PBP_GOBP"/>
    <property type="match status" value="1"/>
</dbReference>
<proteinExistence type="predicted"/>
<name>A0A8K0C5Z2_IGNLU</name>
<organism evidence="2 3">
    <name type="scientific">Ignelater luminosus</name>
    <name type="common">Cucubano</name>
    <name type="synonym">Pyrophorus luminosus</name>
    <dbReference type="NCBI Taxonomy" id="2038154"/>
    <lineage>
        <taxon>Eukaryota</taxon>
        <taxon>Metazoa</taxon>
        <taxon>Ecdysozoa</taxon>
        <taxon>Arthropoda</taxon>
        <taxon>Hexapoda</taxon>
        <taxon>Insecta</taxon>
        <taxon>Pterygota</taxon>
        <taxon>Neoptera</taxon>
        <taxon>Endopterygota</taxon>
        <taxon>Coleoptera</taxon>
        <taxon>Polyphaga</taxon>
        <taxon>Elateriformia</taxon>
        <taxon>Elateroidea</taxon>
        <taxon>Elateridae</taxon>
        <taxon>Agrypninae</taxon>
        <taxon>Pyrophorini</taxon>
        <taxon>Ignelater</taxon>
    </lineage>
</organism>
<sequence>MKPVAIFLTFLLCKLEIGFSKEILLPLDSQQEQCIEELKLDRDTMAYLSAQEFPPEDDQNFNEFFACTWKKQGYQFRNGQLNYNALQRMIYNSLKEQAGASRSALKLAKHMANTAVNECKNKGGNSHGQIAVKMQNCMYKELLRIAEESRYVNNSENSKIW</sequence>
<feature type="chain" id="PRO_5035438661" evidence="1">
    <location>
        <begin position="21"/>
        <end position="161"/>
    </location>
</feature>
<gene>
    <name evidence="2" type="ORF">ILUMI_24605</name>
</gene>
<dbReference type="EMBL" id="VTPC01090723">
    <property type="protein sequence ID" value="KAF2881570.1"/>
    <property type="molecule type" value="Genomic_DNA"/>
</dbReference>
<evidence type="ECO:0000313" key="3">
    <source>
        <dbReference type="Proteomes" id="UP000801492"/>
    </source>
</evidence>
<reference evidence="2" key="1">
    <citation type="submission" date="2019-08" db="EMBL/GenBank/DDBJ databases">
        <title>The genome of the North American firefly Photinus pyralis.</title>
        <authorList>
            <consortium name="Photinus pyralis genome working group"/>
            <person name="Fallon T.R."/>
            <person name="Sander Lower S.E."/>
            <person name="Weng J.-K."/>
        </authorList>
    </citation>
    <scope>NUCLEOTIDE SEQUENCE</scope>
    <source>
        <strain evidence="2">TRF0915ILg1</strain>
        <tissue evidence="2">Whole body</tissue>
    </source>
</reference>
<evidence type="ECO:0000313" key="2">
    <source>
        <dbReference type="EMBL" id="KAF2881570.1"/>
    </source>
</evidence>
<keyword evidence="1" id="KW-0732">Signal</keyword>
<dbReference type="OrthoDB" id="8194670at2759"/>
<dbReference type="AlphaFoldDB" id="A0A8K0C5Z2"/>
<dbReference type="SUPFAM" id="SSF47565">
    <property type="entry name" value="Insect pheromone/odorant-binding proteins"/>
    <property type="match status" value="1"/>
</dbReference>
<dbReference type="Gene3D" id="1.10.238.20">
    <property type="entry name" value="Pheromone/general odorant binding protein domain"/>
    <property type="match status" value="1"/>
</dbReference>
<evidence type="ECO:0000256" key="1">
    <source>
        <dbReference type="SAM" id="SignalP"/>
    </source>
</evidence>
<dbReference type="Pfam" id="PF01395">
    <property type="entry name" value="PBP_GOBP"/>
    <property type="match status" value="1"/>
</dbReference>
<dbReference type="InterPro" id="IPR006170">
    <property type="entry name" value="PBP/GOBP"/>
</dbReference>
<dbReference type="Proteomes" id="UP000801492">
    <property type="component" value="Unassembled WGS sequence"/>
</dbReference>
<protein>
    <submittedName>
        <fullName evidence="2">Uncharacterized protein</fullName>
    </submittedName>
</protein>
<accession>A0A8K0C5Z2</accession>
<keyword evidence="3" id="KW-1185">Reference proteome</keyword>
<dbReference type="InterPro" id="IPR036728">
    <property type="entry name" value="PBP_GOBP_sf"/>
</dbReference>
<comment type="caution">
    <text evidence="2">The sequence shown here is derived from an EMBL/GenBank/DDBJ whole genome shotgun (WGS) entry which is preliminary data.</text>
</comment>